<evidence type="ECO:0000256" key="4">
    <source>
        <dbReference type="ARBA" id="ARBA00022475"/>
    </source>
</evidence>
<keyword evidence="7" id="KW-0653">Protein transport</keyword>
<dbReference type="InterPro" id="IPR037682">
    <property type="entry name" value="TonB_C"/>
</dbReference>
<protein>
    <submittedName>
        <fullName evidence="12">TonB family protein</fullName>
    </submittedName>
</protein>
<dbReference type="EMBL" id="CP002083">
    <property type="protein sequence ID" value="ADJ22363.1"/>
    <property type="molecule type" value="Genomic_DNA"/>
</dbReference>
<dbReference type="Pfam" id="PF03544">
    <property type="entry name" value="TonB_C"/>
    <property type="match status" value="1"/>
</dbReference>
<evidence type="ECO:0000256" key="9">
    <source>
        <dbReference type="ARBA" id="ARBA00023136"/>
    </source>
</evidence>
<keyword evidence="8" id="KW-1133">Transmembrane helix</keyword>
<evidence type="ECO:0000256" key="8">
    <source>
        <dbReference type="ARBA" id="ARBA00022989"/>
    </source>
</evidence>
<dbReference type="PANTHER" id="PTHR33446">
    <property type="entry name" value="PROTEIN TONB-RELATED"/>
    <property type="match status" value="1"/>
</dbReference>
<proteinExistence type="inferred from homology"/>
<evidence type="ECO:0000256" key="7">
    <source>
        <dbReference type="ARBA" id="ARBA00022927"/>
    </source>
</evidence>
<dbReference type="KEGG" id="hdn:Hden_0542"/>
<evidence type="ECO:0000313" key="12">
    <source>
        <dbReference type="EMBL" id="ADJ22363.1"/>
    </source>
</evidence>
<dbReference type="HOGENOM" id="CLU_762423_0_0_5"/>
<feature type="compositionally biased region" description="Low complexity" evidence="10">
    <location>
        <begin position="253"/>
        <end position="273"/>
    </location>
</feature>
<dbReference type="SUPFAM" id="SSF74653">
    <property type="entry name" value="TolA/TonB C-terminal domain"/>
    <property type="match status" value="1"/>
</dbReference>
<dbReference type="PANTHER" id="PTHR33446:SF13">
    <property type="entry name" value="TONB PROTEIN"/>
    <property type="match status" value="1"/>
</dbReference>
<feature type="compositionally biased region" description="Basic and acidic residues" evidence="10">
    <location>
        <begin position="223"/>
        <end position="251"/>
    </location>
</feature>
<comment type="similarity">
    <text evidence="2">Belongs to the TonB family.</text>
</comment>
<evidence type="ECO:0000256" key="5">
    <source>
        <dbReference type="ARBA" id="ARBA00022519"/>
    </source>
</evidence>
<evidence type="ECO:0000256" key="1">
    <source>
        <dbReference type="ARBA" id="ARBA00004383"/>
    </source>
</evidence>
<reference evidence="13" key="1">
    <citation type="journal article" date="2011" name="J. Bacteriol.">
        <title>Genome sequences of eight morphologically diverse alphaproteobacteria.</title>
        <authorList>
            <consortium name="US DOE Joint Genome Institute"/>
            <person name="Brown P.J."/>
            <person name="Kysela D.T."/>
            <person name="Buechlein A."/>
            <person name="Hemmerich C."/>
            <person name="Brun Y.V."/>
        </authorList>
    </citation>
    <scope>NUCLEOTIDE SEQUENCE [LARGE SCALE GENOMIC DNA]</scope>
    <source>
        <strain evidence="13">ATCC 51888 / DSM 1869 / NCIB 11706 / TK 0415</strain>
    </source>
</reference>
<organism evidence="12 13">
    <name type="scientific">Hyphomicrobium denitrificans (strain ATCC 51888 / DSM 1869 / NCIMB 11706 / TK 0415)</name>
    <dbReference type="NCBI Taxonomy" id="582899"/>
    <lineage>
        <taxon>Bacteria</taxon>
        <taxon>Pseudomonadati</taxon>
        <taxon>Pseudomonadota</taxon>
        <taxon>Alphaproteobacteria</taxon>
        <taxon>Hyphomicrobiales</taxon>
        <taxon>Hyphomicrobiaceae</taxon>
        <taxon>Hyphomicrobium</taxon>
    </lineage>
</organism>
<dbReference type="STRING" id="582899.Hden_0542"/>
<accession>D8JSA4</accession>
<dbReference type="AlphaFoldDB" id="D8JSA4"/>
<evidence type="ECO:0000313" key="13">
    <source>
        <dbReference type="Proteomes" id="UP000002033"/>
    </source>
</evidence>
<feature type="domain" description="TonB C-terminal" evidence="11">
    <location>
        <begin position="285"/>
        <end position="374"/>
    </location>
</feature>
<dbReference type="GO" id="GO:0015031">
    <property type="term" value="P:protein transport"/>
    <property type="evidence" value="ECO:0007669"/>
    <property type="project" value="UniProtKB-KW"/>
</dbReference>
<name>D8JSA4_HYPDA</name>
<dbReference type="eggNOG" id="COG0810">
    <property type="taxonomic scope" value="Bacteria"/>
</dbReference>
<sequence length="374" mass="39212">MAFVASSSSSTRNLNAHALARDASLQPPQRMPRTLTLVSADGGMPMLPTARQDRPAHADVSSPAIKLASVSDSASKQPLKWLRASAIVISICLHTAIASTMFDWSGSDDTFGTLSDKTDAISLATEQTVVLESIETEHVQTASAASAESQAGSVQAAESAPQPLTEVKEAVEATEPPPESVDVAEVAPSAALPTDDPLHVIRGQAPPDEVHETKAIQTSETIEEVKPAEIESKEVAEEDSKKEDAERKERQVTAQSASRASTAGSTTSRASMAQSEASGKVSASRGSILNYAARIRAILSRNKPSGDGYTGTTRISFGLTPSGEIRYAEIATSSGKGKLDQAALAAVRKAAPFGDPPSGAAPNQLQFTIPFYFR</sequence>
<evidence type="ECO:0000259" key="11">
    <source>
        <dbReference type="PROSITE" id="PS52015"/>
    </source>
</evidence>
<dbReference type="Gene3D" id="3.30.1150.10">
    <property type="match status" value="1"/>
</dbReference>
<evidence type="ECO:0000256" key="3">
    <source>
        <dbReference type="ARBA" id="ARBA00022448"/>
    </source>
</evidence>
<evidence type="ECO:0000256" key="6">
    <source>
        <dbReference type="ARBA" id="ARBA00022692"/>
    </source>
</evidence>
<keyword evidence="4" id="KW-1003">Cell membrane</keyword>
<dbReference type="NCBIfam" id="TIGR01352">
    <property type="entry name" value="tonB_Cterm"/>
    <property type="match status" value="1"/>
</dbReference>
<evidence type="ECO:0000256" key="2">
    <source>
        <dbReference type="ARBA" id="ARBA00006555"/>
    </source>
</evidence>
<keyword evidence="6" id="KW-0812">Transmembrane</keyword>
<dbReference type="InterPro" id="IPR051045">
    <property type="entry name" value="TonB-dependent_transducer"/>
</dbReference>
<keyword evidence="13" id="KW-1185">Reference proteome</keyword>
<dbReference type="RefSeq" id="WP_013214580.1">
    <property type="nucleotide sequence ID" value="NC_014313.1"/>
</dbReference>
<dbReference type="InterPro" id="IPR006260">
    <property type="entry name" value="TonB/TolA_C"/>
</dbReference>
<feature type="compositionally biased region" description="Low complexity" evidence="10">
    <location>
        <begin position="142"/>
        <end position="160"/>
    </location>
</feature>
<dbReference type="GO" id="GO:0005886">
    <property type="term" value="C:plasma membrane"/>
    <property type="evidence" value="ECO:0007669"/>
    <property type="project" value="UniProtKB-SubCell"/>
</dbReference>
<evidence type="ECO:0000256" key="10">
    <source>
        <dbReference type="SAM" id="MobiDB-lite"/>
    </source>
</evidence>
<comment type="subcellular location">
    <subcellularLocation>
        <location evidence="1">Cell inner membrane</location>
        <topology evidence="1">Single-pass membrane protein</topology>
        <orientation evidence="1">Periplasmic side</orientation>
    </subcellularLocation>
</comment>
<keyword evidence="5" id="KW-0997">Cell inner membrane</keyword>
<dbReference type="Proteomes" id="UP000002033">
    <property type="component" value="Chromosome"/>
</dbReference>
<dbReference type="PROSITE" id="PS52015">
    <property type="entry name" value="TONB_CTD"/>
    <property type="match status" value="1"/>
</dbReference>
<keyword evidence="3" id="KW-0813">Transport</keyword>
<dbReference type="GO" id="GO:0055085">
    <property type="term" value="P:transmembrane transport"/>
    <property type="evidence" value="ECO:0007669"/>
    <property type="project" value="InterPro"/>
</dbReference>
<feature type="region of interest" description="Disordered" evidence="10">
    <location>
        <begin position="142"/>
        <end position="283"/>
    </location>
</feature>
<keyword evidence="9" id="KW-0472">Membrane</keyword>
<gene>
    <name evidence="12" type="ordered locus">Hden_0542</name>
</gene>